<feature type="domain" description="Large ribosomal subunit protein bL12 C-terminal" evidence="2">
    <location>
        <begin position="252"/>
        <end position="317"/>
    </location>
</feature>
<name>A0A5C4UIP0_9ACTN</name>
<dbReference type="AlphaFoldDB" id="A0A5C4UIP0"/>
<dbReference type="EMBL" id="VDGT01000041">
    <property type="protein sequence ID" value="TNM23265.1"/>
    <property type="molecule type" value="Genomic_DNA"/>
</dbReference>
<proteinExistence type="predicted"/>
<gene>
    <name evidence="3" type="ORF">FH715_27835</name>
</gene>
<dbReference type="InterPro" id="IPR013823">
    <property type="entry name" value="Ribosomal_bL12_C"/>
</dbReference>
<evidence type="ECO:0000313" key="3">
    <source>
        <dbReference type="EMBL" id="TNM23265.1"/>
    </source>
</evidence>
<evidence type="ECO:0000259" key="2">
    <source>
        <dbReference type="Pfam" id="PF00542"/>
    </source>
</evidence>
<dbReference type="Proteomes" id="UP000311713">
    <property type="component" value="Unassembled WGS sequence"/>
</dbReference>
<evidence type="ECO:0000313" key="4">
    <source>
        <dbReference type="Proteomes" id="UP000311713"/>
    </source>
</evidence>
<evidence type="ECO:0000256" key="1">
    <source>
        <dbReference type="SAM" id="MobiDB-lite"/>
    </source>
</evidence>
<dbReference type="SUPFAM" id="SSF54736">
    <property type="entry name" value="ClpS-like"/>
    <property type="match status" value="1"/>
</dbReference>
<protein>
    <recommendedName>
        <fullName evidence="2">Large ribosomal subunit protein bL12 C-terminal domain-containing protein</fullName>
    </recommendedName>
</protein>
<dbReference type="GO" id="GO:0006412">
    <property type="term" value="P:translation"/>
    <property type="evidence" value="ECO:0007669"/>
    <property type="project" value="InterPro"/>
</dbReference>
<organism evidence="3 4">
    <name type="scientific">Streptomyces sedi</name>
    <dbReference type="NCBI Taxonomy" id="555059"/>
    <lineage>
        <taxon>Bacteria</taxon>
        <taxon>Bacillati</taxon>
        <taxon>Actinomycetota</taxon>
        <taxon>Actinomycetes</taxon>
        <taxon>Kitasatosporales</taxon>
        <taxon>Streptomycetaceae</taxon>
        <taxon>Streptomyces</taxon>
    </lineage>
</organism>
<reference evidence="3 4" key="1">
    <citation type="submission" date="2019-06" db="EMBL/GenBank/DDBJ databases">
        <title>Draft genome of Streptomyces sedi sp. JCM16909.</title>
        <authorList>
            <person name="Klykleung N."/>
            <person name="Tanasupawat S."/>
            <person name="Kudo T."/>
            <person name="Yuki M."/>
            <person name="Ohkuma M."/>
        </authorList>
    </citation>
    <scope>NUCLEOTIDE SEQUENCE [LARGE SCALE GENOMIC DNA]</scope>
    <source>
        <strain evidence="3 4">JCM 16909</strain>
    </source>
</reference>
<sequence length="337" mass="36903">MYHRPHRDDFDRALDRLAADYWQIVDSERFASDIGTGGLLNPPSDLAAHFGPDGTQRADITLRYRGGVTPMLQSTLARAGLVASVPARRPDENDDVPDTDDAKWAAKYEATRQRLLAAENGTLAPEDGTVVCLATDSPSDLLRITRAFDRLAEHGYFAAPALWPTPSGCWEIVFTQTADAHPKAVFWDTQSHDAFDARGDLVDELFVRWSGDPALIAELLADTGLEVTTPENETTAFVLRPVGLITPTDKVDLILEAPGERQLQVIRVLREFIPTLPLTEAKARLRKTPTPLLRNVTAGTAEKATERLEAAGATVTVTRTDTDRPPRPSGDPDEAHP</sequence>
<dbReference type="GO" id="GO:0003735">
    <property type="term" value="F:structural constituent of ribosome"/>
    <property type="evidence" value="ECO:0007669"/>
    <property type="project" value="InterPro"/>
</dbReference>
<comment type="caution">
    <text evidence="3">The sequence shown here is derived from an EMBL/GenBank/DDBJ whole genome shotgun (WGS) entry which is preliminary data.</text>
</comment>
<keyword evidence="4" id="KW-1185">Reference proteome</keyword>
<dbReference type="InterPro" id="IPR014719">
    <property type="entry name" value="Ribosomal_bL12_C/ClpS-like"/>
</dbReference>
<feature type="region of interest" description="Disordered" evidence="1">
    <location>
        <begin position="300"/>
        <end position="337"/>
    </location>
</feature>
<dbReference type="Pfam" id="PF00542">
    <property type="entry name" value="Ribosomal_L12"/>
    <property type="match status" value="1"/>
</dbReference>
<dbReference type="OrthoDB" id="3923306at2"/>
<dbReference type="RefSeq" id="WP_139650263.1">
    <property type="nucleotide sequence ID" value="NZ_BAAAZS010000065.1"/>
</dbReference>
<dbReference type="Gene3D" id="3.30.1390.10">
    <property type="match status" value="1"/>
</dbReference>
<accession>A0A5C4UIP0</accession>